<dbReference type="GO" id="GO:0009073">
    <property type="term" value="P:aromatic amino acid family biosynthetic process"/>
    <property type="evidence" value="ECO:0007669"/>
    <property type="project" value="UniProtKB-KW"/>
</dbReference>
<dbReference type="InterPro" id="IPR000623">
    <property type="entry name" value="Shikimate_kinase/TSH1"/>
</dbReference>
<dbReference type="PANTHER" id="PTHR43622:SF7">
    <property type="entry name" value="3-DEHYDROQUINATE SYNTHASE, CHLOROPLASTIC"/>
    <property type="match status" value="1"/>
</dbReference>
<comment type="function">
    <text evidence="15">Catalyzes the specific phosphorylation of the 3-hydroxyl group of shikimic acid using ATP as a cosubstrate.</text>
</comment>
<dbReference type="Pfam" id="PF24621">
    <property type="entry name" value="DHQS_C"/>
    <property type="match status" value="1"/>
</dbReference>
<dbReference type="HAMAP" id="MF_00109">
    <property type="entry name" value="Shikimate_kinase"/>
    <property type="match status" value="1"/>
</dbReference>
<dbReference type="PANTHER" id="PTHR43622">
    <property type="entry name" value="3-DEHYDROQUINATE SYNTHASE"/>
    <property type="match status" value="1"/>
</dbReference>
<comment type="cofactor">
    <cofactor evidence="15">
        <name>Mg(2+)</name>
        <dbReference type="ChEBI" id="CHEBI:18420"/>
    </cofactor>
    <text evidence="15">Binds 1 Mg(2+) ion per subunit.</text>
</comment>
<feature type="binding site" evidence="16">
    <location>
        <begin position="332"/>
        <end position="335"/>
    </location>
    <ligand>
        <name>NAD(+)</name>
        <dbReference type="ChEBI" id="CHEBI:57540"/>
    </ligand>
</feature>
<protein>
    <recommendedName>
        <fullName evidence="15 16">Multifunctional fusion protein</fullName>
    </recommendedName>
    <domain>
        <recommendedName>
            <fullName evidence="15">Shikimate kinase</fullName>
            <shortName evidence="15">SK</shortName>
            <ecNumber evidence="15">2.7.1.71</ecNumber>
        </recommendedName>
    </domain>
    <domain>
        <recommendedName>
            <fullName evidence="16">3-dehydroquinate synthase</fullName>
            <shortName evidence="16">DHQS</shortName>
            <ecNumber evidence="16">4.2.3.4</ecNumber>
        </recommendedName>
    </domain>
</protein>
<gene>
    <name evidence="15" type="primary">aroK</name>
    <name evidence="16" type="synonym">aroB</name>
    <name evidence="19" type="ORF">ADN00_02480</name>
</gene>
<evidence type="ECO:0000256" key="7">
    <source>
        <dbReference type="ARBA" id="ARBA00022723"/>
    </source>
</evidence>
<comment type="cofactor">
    <cofactor evidence="16">
        <name>Co(2+)</name>
        <dbReference type="ChEBI" id="CHEBI:48828"/>
    </cofactor>
    <cofactor evidence="16">
        <name>Zn(2+)</name>
        <dbReference type="ChEBI" id="CHEBI:29105"/>
    </cofactor>
    <text evidence="16">Binds 1 divalent metal cation per subunit. Can use either Co(2+) or Zn(2+).</text>
</comment>
<proteinExistence type="inferred from homology"/>
<dbReference type="FunFam" id="3.40.50.1970:FF:000007">
    <property type="entry name" value="Pentafunctional AROM polypeptide"/>
    <property type="match status" value="1"/>
</dbReference>
<evidence type="ECO:0000256" key="6">
    <source>
        <dbReference type="ARBA" id="ARBA00022605"/>
    </source>
</evidence>
<feature type="binding site" evidence="16">
    <location>
        <position position="426"/>
    </location>
    <ligand>
        <name>Zn(2+)</name>
        <dbReference type="ChEBI" id="CHEBI:29105"/>
    </ligand>
</feature>
<feature type="binding site" evidence="16">
    <location>
        <position position="347"/>
    </location>
    <ligand>
        <name>Zn(2+)</name>
        <dbReference type="ChEBI" id="CHEBI:29105"/>
    </ligand>
</feature>
<feature type="binding site" evidence="16">
    <location>
        <position position="305"/>
    </location>
    <ligand>
        <name>NAD(+)</name>
        <dbReference type="ChEBI" id="CHEBI:57540"/>
    </ligand>
</feature>
<keyword evidence="5 16" id="KW-0963">Cytoplasm</keyword>
<dbReference type="SUPFAM" id="SSF56796">
    <property type="entry name" value="Dehydroquinate synthase-like"/>
    <property type="match status" value="1"/>
</dbReference>
<evidence type="ECO:0000313" key="20">
    <source>
        <dbReference type="Proteomes" id="UP000050417"/>
    </source>
</evidence>
<dbReference type="InterPro" id="IPR030960">
    <property type="entry name" value="DHQS/DOIS_N"/>
</dbReference>
<dbReference type="Proteomes" id="UP000050417">
    <property type="component" value="Unassembled WGS sequence"/>
</dbReference>
<evidence type="ECO:0000259" key="17">
    <source>
        <dbReference type="Pfam" id="PF01761"/>
    </source>
</evidence>
<comment type="cofactor">
    <cofactor evidence="3">
        <name>Zn(2+)</name>
        <dbReference type="ChEBI" id="CHEBI:29105"/>
    </cofactor>
</comment>
<dbReference type="GO" id="GO:0005737">
    <property type="term" value="C:cytoplasm"/>
    <property type="evidence" value="ECO:0007669"/>
    <property type="project" value="UniProtKB-SubCell"/>
</dbReference>
<comment type="pathway">
    <text evidence="15">Metabolic intermediate biosynthesis; chorismate biosynthesis; chorismate from D-erythrose 4-phosphate and phosphoenolpyruvate: step 5/7.</text>
</comment>
<evidence type="ECO:0000256" key="15">
    <source>
        <dbReference type="HAMAP-Rule" id="MF_00109"/>
    </source>
</evidence>
<evidence type="ECO:0000256" key="8">
    <source>
        <dbReference type="ARBA" id="ARBA00022741"/>
    </source>
</evidence>
<dbReference type="InterPro" id="IPR056179">
    <property type="entry name" value="DHQS_C"/>
</dbReference>
<comment type="caution">
    <text evidence="19">The sequence shown here is derived from an EMBL/GenBank/DDBJ whole genome shotgun (WGS) entry which is preliminary data.</text>
</comment>
<name>A0A0P6X9W2_9CHLR</name>
<comment type="similarity">
    <text evidence="15">Belongs to the shikimate kinase family.</text>
</comment>
<feature type="binding site" evidence="15">
    <location>
        <position position="130"/>
    </location>
    <ligand>
        <name>substrate</name>
    </ligand>
</feature>
<dbReference type="AlphaFoldDB" id="A0A0P6X9W2"/>
<evidence type="ECO:0000256" key="3">
    <source>
        <dbReference type="ARBA" id="ARBA00001947"/>
    </source>
</evidence>
<dbReference type="SUPFAM" id="SSF52540">
    <property type="entry name" value="P-loop containing nucleoside triphosphate hydrolases"/>
    <property type="match status" value="1"/>
</dbReference>
<keyword evidence="12 16" id="KW-0456">Lyase</keyword>
<dbReference type="UniPathway" id="UPA00053">
    <property type="reaction ID" value="UER00085"/>
</dbReference>
<keyword evidence="6 16" id="KW-0028">Amino-acid biosynthesis</keyword>
<organism evidence="19 20">
    <name type="scientific">Ornatilinea apprima</name>
    <dbReference type="NCBI Taxonomy" id="1134406"/>
    <lineage>
        <taxon>Bacteria</taxon>
        <taxon>Bacillati</taxon>
        <taxon>Chloroflexota</taxon>
        <taxon>Anaerolineae</taxon>
        <taxon>Anaerolineales</taxon>
        <taxon>Anaerolineaceae</taxon>
        <taxon>Ornatilinea</taxon>
    </lineage>
</organism>
<feature type="binding site" evidence="16">
    <location>
        <begin position="234"/>
        <end position="239"/>
    </location>
    <ligand>
        <name>NAD(+)</name>
        <dbReference type="ChEBI" id="CHEBI:57540"/>
    </ligand>
</feature>
<dbReference type="CDD" id="cd08195">
    <property type="entry name" value="DHQS"/>
    <property type="match status" value="1"/>
</dbReference>
<feature type="binding site" evidence="16">
    <location>
        <position position="410"/>
    </location>
    <ligand>
        <name>Zn(2+)</name>
        <dbReference type="ChEBI" id="CHEBI:29105"/>
    </ligand>
</feature>
<feature type="binding site" evidence="16">
    <location>
        <begin position="268"/>
        <end position="272"/>
    </location>
    <ligand>
        <name>NAD(+)</name>
        <dbReference type="ChEBI" id="CHEBI:57540"/>
    </ligand>
</feature>
<comment type="catalytic activity">
    <reaction evidence="1 16">
        <text>7-phospho-2-dehydro-3-deoxy-D-arabino-heptonate = 3-dehydroquinate + phosphate</text>
        <dbReference type="Rhea" id="RHEA:21968"/>
        <dbReference type="ChEBI" id="CHEBI:32364"/>
        <dbReference type="ChEBI" id="CHEBI:43474"/>
        <dbReference type="ChEBI" id="CHEBI:58394"/>
        <dbReference type="EC" id="4.2.3.4"/>
    </reaction>
</comment>
<comment type="caution">
    <text evidence="15">Lacks conserved residue(s) required for the propagation of feature annotation.</text>
</comment>
<keyword evidence="13" id="KW-0511">Multifunctional enzyme</keyword>
<keyword evidence="8 16" id="KW-0547">Nucleotide-binding</keyword>
<comment type="subcellular location">
    <subcellularLocation>
        <location evidence="16">Cytoplasm</location>
    </subcellularLocation>
</comment>
<reference evidence="19 20" key="1">
    <citation type="submission" date="2015-07" db="EMBL/GenBank/DDBJ databases">
        <title>Genome sequence of Ornatilinea apprima DSM 23815.</title>
        <authorList>
            <person name="Hemp J."/>
            <person name="Ward L.M."/>
            <person name="Pace L.A."/>
            <person name="Fischer W.W."/>
        </authorList>
    </citation>
    <scope>NUCLEOTIDE SEQUENCE [LARGE SCALE GENOMIC DNA]</scope>
    <source>
        <strain evidence="19 20">P3M-1</strain>
    </source>
</reference>
<accession>A0A0P6X9W2</accession>
<feature type="binding site" evidence="16">
    <location>
        <begin position="292"/>
        <end position="293"/>
    </location>
    <ligand>
        <name>NAD(+)</name>
        <dbReference type="ChEBI" id="CHEBI:57540"/>
    </ligand>
</feature>
<dbReference type="EC" id="4.2.3.4" evidence="16"/>
<dbReference type="GO" id="GO:0003856">
    <property type="term" value="F:3-dehydroquinate synthase activity"/>
    <property type="evidence" value="ECO:0007669"/>
    <property type="project" value="UniProtKB-UniRule"/>
</dbReference>
<keyword evidence="7 16" id="KW-0479">Metal-binding</keyword>
<dbReference type="Gene3D" id="3.40.50.300">
    <property type="entry name" value="P-loop containing nucleotide triphosphate hydrolases"/>
    <property type="match status" value="1"/>
</dbReference>
<dbReference type="InterPro" id="IPR050071">
    <property type="entry name" value="Dehydroquinate_synthase"/>
</dbReference>
<evidence type="ECO:0000256" key="2">
    <source>
        <dbReference type="ARBA" id="ARBA00001911"/>
    </source>
</evidence>
<dbReference type="GO" id="GO:0004765">
    <property type="term" value="F:shikimate kinase activity"/>
    <property type="evidence" value="ECO:0007669"/>
    <property type="project" value="UniProtKB-UniRule"/>
</dbReference>
<feature type="binding site" evidence="15">
    <location>
        <position position="70"/>
    </location>
    <ligand>
        <name>substrate</name>
    </ligand>
</feature>
<dbReference type="GO" id="GO:0009423">
    <property type="term" value="P:chorismate biosynthetic process"/>
    <property type="evidence" value="ECO:0007669"/>
    <property type="project" value="UniProtKB-UniRule"/>
</dbReference>
<comment type="subunit">
    <text evidence="15">Monomer.</text>
</comment>
<evidence type="ECO:0000313" key="19">
    <source>
        <dbReference type="EMBL" id="KPL79579.1"/>
    </source>
</evidence>
<dbReference type="GO" id="GO:0000287">
    <property type="term" value="F:magnesium ion binding"/>
    <property type="evidence" value="ECO:0007669"/>
    <property type="project" value="UniProtKB-UniRule"/>
</dbReference>
<dbReference type="InterPro" id="IPR016037">
    <property type="entry name" value="DHQ_synth_AroB"/>
</dbReference>
<dbReference type="STRING" id="1134406.ADN00_02480"/>
<dbReference type="InterPro" id="IPR027417">
    <property type="entry name" value="P-loop_NTPase"/>
</dbReference>
<evidence type="ECO:0000256" key="12">
    <source>
        <dbReference type="ARBA" id="ARBA00023239"/>
    </source>
</evidence>
<feature type="binding site" evidence="15">
    <location>
        <position position="6"/>
    </location>
    <ligand>
        <name>Mg(2+)</name>
        <dbReference type="ChEBI" id="CHEBI:18420"/>
    </ligand>
</feature>
<comment type="pathway">
    <text evidence="4 16">Metabolic intermediate biosynthesis; chorismate biosynthesis; chorismate from D-erythrose 4-phosphate and phosphoenolpyruvate: step 2/7.</text>
</comment>
<feature type="binding site" evidence="15">
    <location>
        <begin position="2"/>
        <end position="7"/>
    </location>
    <ligand>
        <name>ATP</name>
        <dbReference type="ChEBI" id="CHEBI:30616"/>
    </ligand>
</feature>
<dbReference type="HAMAP" id="MF_00110">
    <property type="entry name" value="DHQ_synthase"/>
    <property type="match status" value="1"/>
</dbReference>
<comment type="function">
    <text evidence="16">Catalyzes the conversion of 3-deoxy-D-arabino-heptulosonate 7-phosphate (DAHP) to dehydroquinate (DHQ).</text>
</comment>
<comment type="similarity">
    <text evidence="16">Belongs to the sugar phosphate cyclases superfamily. Dehydroquinate synthase family.</text>
</comment>
<evidence type="ECO:0000256" key="11">
    <source>
        <dbReference type="ARBA" id="ARBA00023141"/>
    </source>
</evidence>
<dbReference type="PRINTS" id="PR01100">
    <property type="entry name" value="SHIKIMTKNASE"/>
</dbReference>
<evidence type="ECO:0000259" key="18">
    <source>
        <dbReference type="Pfam" id="PF24621"/>
    </source>
</evidence>
<comment type="catalytic activity">
    <reaction evidence="15">
        <text>shikimate + ATP = 3-phosphoshikimate + ADP + H(+)</text>
        <dbReference type="Rhea" id="RHEA:13121"/>
        <dbReference type="ChEBI" id="CHEBI:15378"/>
        <dbReference type="ChEBI" id="CHEBI:30616"/>
        <dbReference type="ChEBI" id="CHEBI:36208"/>
        <dbReference type="ChEBI" id="CHEBI:145989"/>
        <dbReference type="ChEBI" id="CHEBI:456216"/>
        <dbReference type="EC" id="2.7.1.71"/>
    </reaction>
</comment>
<dbReference type="CDD" id="cd00464">
    <property type="entry name" value="SK"/>
    <property type="match status" value="1"/>
</dbReference>
<keyword evidence="15" id="KW-0460">Magnesium</keyword>
<dbReference type="Pfam" id="PF01761">
    <property type="entry name" value="DHQ_synthase"/>
    <property type="match status" value="1"/>
</dbReference>
<keyword evidence="15" id="KW-0808">Transferase</keyword>
<dbReference type="GO" id="GO:0005524">
    <property type="term" value="F:ATP binding"/>
    <property type="evidence" value="ECO:0007669"/>
    <property type="project" value="UniProtKB-UniRule"/>
</dbReference>
<evidence type="ECO:0000256" key="1">
    <source>
        <dbReference type="ARBA" id="ARBA00001393"/>
    </source>
</evidence>
<dbReference type="InterPro" id="IPR031322">
    <property type="entry name" value="Shikimate/glucono_kinase"/>
</dbReference>
<evidence type="ECO:0000256" key="10">
    <source>
        <dbReference type="ARBA" id="ARBA00023027"/>
    </source>
</evidence>
<dbReference type="Gene3D" id="3.40.50.1970">
    <property type="match status" value="1"/>
</dbReference>
<feature type="binding site" evidence="15">
    <location>
        <position position="24"/>
    </location>
    <ligand>
        <name>substrate</name>
    </ligand>
</feature>
<keyword evidence="9 16" id="KW-0862">Zinc</keyword>
<evidence type="ECO:0000256" key="9">
    <source>
        <dbReference type="ARBA" id="ARBA00022833"/>
    </source>
</evidence>
<evidence type="ECO:0000256" key="13">
    <source>
        <dbReference type="ARBA" id="ARBA00023268"/>
    </source>
</evidence>
<evidence type="ECO:0000256" key="5">
    <source>
        <dbReference type="ARBA" id="ARBA00022490"/>
    </source>
</evidence>
<dbReference type="EC" id="2.7.1.71" evidence="15"/>
<keyword evidence="14 16" id="KW-0170">Cobalt</keyword>
<dbReference type="Pfam" id="PF01202">
    <property type="entry name" value="SKI"/>
    <property type="match status" value="1"/>
</dbReference>
<dbReference type="Gene3D" id="1.20.1090.10">
    <property type="entry name" value="Dehydroquinate synthase-like - alpha domain"/>
    <property type="match status" value="1"/>
</dbReference>
<keyword evidence="11 16" id="KW-0057">Aromatic amino acid biosynthesis</keyword>
<evidence type="ECO:0000256" key="14">
    <source>
        <dbReference type="ARBA" id="ARBA00023285"/>
    </source>
</evidence>
<feature type="domain" description="3-dehydroquinate synthase C-terminal" evidence="18">
    <location>
        <begin position="344"/>
        <end position="486"/>
    </location>
</feature>
<keyword evidence="15" id="KW-0418">Kinase</keyword>
<feature type="binding site" evidence="15">
    <location>
        <position position="110"/>
    </location>
    <ligand>
        <name>ATP</name>
        <dbReference type="ChEBI" id="CHEBI:30616"/>
    </ligand>
</feature>
<comment type="cofactor">
    <cofactor evidence="2 16">
        <name>NAD(+)</name>
        <dbReference type="ChEBI" id="CHEBI:57540"/>
    </cofactor>
</comment>
<evidence type="ECO:0000256" key="16">
    <source>
        <dbReference type="HAMAP-Rule" id="MF_00110"/>
    </source>
</evidence>
<keyword evidence="20" id="KW-1185">Reference proteome</keyword>
<evidence type="ECO:0000256" key="4">
    <source>
        <dbReference type="ARBA" id="ARBA00004661"/>
    </source>
</evidence>
<dbReference type="EMBL" id="LGCL01000011">
    <property type="protein sequence ID" value="KPL79579.1"/>
    <property type="molecule type" value="Genomic_DNA"/>
</dbReference>
<sequence length="526" mass="56135">MASGKTSSGKLAAQRLGRGFIDTDALIEARTGKTIPQIFSEQGEAAFRALETELCRELSAREDLVIATGGGLLLNPANRQLLAANGQLVCLRLSLEETLRRLEDLPRADRPMLVNGQSLPERAAQLYQQRQAAYDSIPWQIDCAKLSPEQVAAQLAQIARAEELPVRTPEGSYPIHIQQGLLTRAGWALRTAGIPQGSQVVVVSNPTVAPLYADLLQAALQAAGYQPGLALIPDGEAHKTLGTLAYLYEQFLDLRLDRSGTVLALGGGVTGDVAGFAAASFMRGVRFAQMPTTLLSMVDASVGGKTGVDLPRGKNLVGAFKQPACVLIDPLCLQTLPAEELRSGMAEVIKHAALNDPGLFAELEQHAGDLTLWWQDSAPQWLARAVKVKIDVVEADPFEQGQRALLNLGHTTGHALEQLSGFALRHGEGVSIGMLAAARIAARLGLADEALADRLRACLQGWGLPVTCPPLPAADILAAMRHDKKKQSGALRWALPLAIGRAEIHSSVPDTTILEALVELGARREA</sequence>
<feature type="binding site" evidence="16">
    <location>
        <position position="314"/>
    </location>
    <ligand>
        <name>NAD(+)</name>
        <dbReference type="ChEBI" id="CHEBI:57540"/>
    </ligand>
</feature>
<dbReference type="GO" id="GO:0008652">
    <property type="term" value="P:amino acid biosynthetic process"/>
    <property type="evidence" value="ECO:0007669"/>
    <property type="project" value="UniProtKB-KW"/>
</dbReference>
<keyword evidence="10 16" id="KW-0520">NAD</keyword>
<dbReference type="PATRIC" id="fig|1134406.4.peg.2806"/>
<feature type="domain" description="3-dehydroquinate synthase N-terminal" evidence="17">
    <location>
        <begin position="231"/>
        <end position="342"/>
    </location>
</feature>
<feature type="binding site" evidence="15">
    <location>
        <position position="48"/>
    </location>
    <ligand>
        <name>substrate</name>
    </ligand>
</feature>
<keyword evidence="15" id="KW-0067">ATP-binding</keyword>
<dbReference type="NCBIfam" id="TIGR01357">
    <property type="entry name" value="aroB"/>
    <property type="match status" value="1"/>
</dbReference>